<keyword evidence="2" id="KW-0645">Protease</keyword>
<evidence type="ECO:0000313" key="6">
    <source>
        <dbReference type="EMBL" id="KOF01511.1"/>
    </source>
</evidence>
<dbReference type="InterPro" id="IPR012338">
    <property type="entry name" value="Beta-lactam/transpept-like"/>
</dbReference>
<keyword evidence="6" id="KW-0132">Cell division</keyword>
<evidence type="ECO:0000259" key="5">
    <source>
        <dbReference type="PROSITE" id="PS51178"/>
    </source>
</evidence>
<dbReference type="SMART" id="SM00740">
    <property type="entry name" value="PASTA"/>
    <property type="match status" value="1"/>
</dbReference>
<dbReference type="SUPFAM" id="SSF56519">
    <property type="entry name" value="Penicillin binding protein dimerisation domain"/>
    <property type="match status" value="1"/>
</dbReference>
<dbReference type="Pfam" id="PF03717">
    <property type="entry name" value="PBP_dimer"/>
    <property type="match status" value="1"/>
</dbReference>
<evidence type="ECO:0000256" key="2">
    <source>
        <dbReference type="ARBA" id="ARBA00022645"/>
    </source>
</evidence>
<keyword evidence="2" id="KW-0378">Hydrolase</keyword>
<feature type="domain" description="PASTA" evidence="5">
    <location>
        <begin position="643"/>
        <end position="701"/>
    </location>
</feature>
<dbReference type="GO" id="GO:0004180">
    <property type="term" value="F:carboxypeptidase activity"/>
    <property type="evidence" value="ECO:0007669"/>
    <property type="project" value="UniProtKB-KW"/>
</dbReference>
<dbReference type="PANTHER" id="PTHR30627">
    <property type="entry name" value="PEPTIDOGLYCAN D,D-TRANSPEPTIDASE"/>
    <property type="match status" value="1"/>
</dbReference>
<reference evidence="7" key="1">
    <citation type="submission" date="2014-11" db="EMBL/GenBank/DDBJ databases">
        <title>Genome sequencing of Roseivirga sp. D-25.</title>
        <authorList>
            <person name="Selvaratnam C."/>
            <person name="Thevarajoo S."/>
            <person name="Goh K.M."/>
            <person name="Eee R."/>
            <person name="Chan K.-G."/>
            <person name="Chong C.S."/>
        </authorList>
    </citation>
    <scope>NUCLEOTIDE SEQUENCE [LARGE SCALE GENOMIC DNA]</scope>
    <source>
        <strain evidence="7">D-25</strain>
    </source>
</reference>
<evidence type="ECO:0000256" key="4">
    <source>
        <dbReference type="SAM" id="Phobius"/>
    </source>
</evidence>
<dbReference type="Proteomes" id="UP000036908">
    <property type="component" value="Unassembled WGS sequence"/>
</dbReference>
<dbReference type="InterPro" id="IPR005543">
    <property type="entry name" value="PASTA_dom"/>
</dbReference>
<dbReference type="Gene3D" id="3.30.450.330">
    <property type="match status" value="1"/>
</dbReference>
<dbReference type="PATRIC" id="fig|1566026.4.peg.1775"/>
<gene>
    <name evidence="6" type="ORF">OB69_16695</name>
</gene>
<dbReference type="SUPFAM" id="SSF56601">
    <property type="entry name" value="beta-lactamase/transpeptidase-like"/>
    <property type="match status" value="1"/>
</dbReference>
<comment type="caution">
    <text evidence="6">The sequence shown here is derived from an EMBL/GenBank/DDBJ whole genome shotgun (WGS) entry which is preliminary data.</text>
</comment>
<keyword evidence="4" id="KW-0812">Transmembrane</keyword>
<proteinExistence type="predicted"/>
<feature type="transmembrane region" description="Helical" evidence="4">
    <location>
        <begin position="7"/>
        <end position="27"/>
    </location>
</feature>
<evidence type="ECO:0000256" key="3">
    <source>
        <dbReference type="ARBA" id="ARBA00023136"/>
    </source>
</evidence>
<dbReference type="PANTHER" id="PTHR30627:SF1">
    <property type="entry name" value="PEPTIDOGLYCAN D,D-TRANSPEPTIDASE FTSI"/>
    <property type="match status" value="1"/>
</dbReference>
<keyword evidence="3 4" id="KW-0472">Membrane</keyword>
<evidence type="ECO:0000256" key="1">
    <source>
        <dbReference type="ARBA" id="ARBA00004370"/>
    </source>
</evidence>
<comment type="subcellular location">
    <subcellularLocation>
        <location evidence="1">Membrane</location>
    </subcellularLocation>
</comment>
<dbReference type="RefSeq" id="WP_053224896.1">
    <property type="nucleotide sequence ID" value="NZ_JSVA01000022.1"/>
</dbReference>
<evidence type="ECO:0000313" key="7">
    <source>
        <dbReference type="Proteomes" id="UP000036908"/>
    </source>
</evidence>
<dbReference type="PROSITE" id="PS51178">
    <property type="entry name" value="PASTA"/>
    <property type="match status" value="1"/>
</dbReference>
<dbReference type="InterPro" id="IPR001460">
    <property type="entry name" value="PCN-bd_Tpept"/>
</dbReference>
<dbReference type="GO" id="GO:0005886">
    <property type="term" value="C:plasma membrane"/>
    <property type="evidence" value="ECO:0007669"/>
    <property type="project" value="TreeGrafter"/>
</dbReference>
<organism evidence="6 7">
    <name type="scientific">Roseivirga seohaensis subsp. aquiponti</name>
    <dbReference type="NCBI Taxonomy" id="1566026"/>
    <lineage>
        <taxon>Bacteria</taxon>
        <taxon>Pseudomonadati</taxon>
        <taxon>Bacteroidota</taxon>
        <taxon>Cytophagia</taxon>
        <taxon>Cytophagales</taxon>
        <taxon>Roseivirgaceae</taxon>
        <taxon>Roseivirga</taxon>
    </lineage>
</organism>
<dbReference type="Pfam" id="PF03793">
    <property type="entry name" value="PASTA"/>
    <property type="match status" value="1"/>
</dbReference>
<dbReference type="GO" id="GO:0071555">
    <property type="term" value="P:cell wall organization"/>
    <property type="evidence" value="ECO:0007669"/>
    <property type="project" value="TreeGrafter"/>
</dbReference>
<dbReference type="InterPro" id="IPR050515">
    <property type="entry name" value="Beta-lactam/transpept"/>
</dbReference>
<keyword evidence="6" id="KW-0131">Cell cycle</keyword>
<accession>A0A0L8AGU2</accession>
<keyword evidence="7" id="KW-1185">Reference proteome</keyword>
<dbReference type="OrthoDB" id="9804124at2"/>
<dbReference type="Gene3D" id="3.90.1310.10">
    <property type="entry name" value="Penicillin-binding protein 2a (Domain 2)"/>
    <property type="match status" value="1"/>
</dbReference>
<dbReference type="InterPro" id="IPR005311">
    <property type="entry name" value="PBP_dimer"/>
</dbReference>
<dbReference type="EMBL" id="JSVA01000022">
    <property type="protein sequence ID" value="KOF01511.1"/>
    <property type="molecule type" value="Genomic_DNA"/>
</dbReference>
<dbReference type="GO" id="GO:0008658">
    <property type="term" value="F:penicillin binding"/>
    <property type="evidence" value="ECO:0007669"/>
    <property type="project" value="InterPro"/>
</dbReference>
<dbReference type="InterPro" id="IPR036138">
    <property type="entry name" value="PBP_dimer_sf"/>
</dbReference>
<dbReference type="Gene3D" id="3.30.10.20">
    <property type="match status" value="1"/>
</dbReference>
<sequence length="701" mass="78574">MNIKQSILLRVRIAFLAVIAFVLVVIYRIADIQFVQGDDWRKQAQEIGLDYKTIKATRGSIYADGNDLMATSLPFYKIAFDPSLANDNTFKTGIDSLSLLLSKFFRDLSPGEYRKKISEARQSRKRYLVLNNRLINYQDKAMMEKWPIFREGQMIGGVIFDKEDRRHRPFKALAQRTIGGLNIDGVATVGIEKSFDHYLAGQDGKGLYQRIAGGNWMPVNVASDVKPRNGYDVYTTIDINLQDVAQNSLLRQLEKFEAAYGTVVLMEVKTGEIKAMSNLTRTESGTYVEDYNYAVQGLNDPGSTFKLASMLALLEADKIELTDSVDTNDGTVKFYDRTMEDQSAWKGGYGKLTVQEVFEKSSNVGISKLVDQYFGKDPQKYIDIIKSTGLGKPLDFQMIGEGIPYIKNADDKSWSGTSLPWMSVGYETSITPLQTLAFYNAVANDGKMIQPIIVKSIRKGNQIVEEFDAKTLDKKIASKATLEKLKIMLEGVVERGTAKNIKNDYYKIAGKTGTAQKLINGRYYKQRYYASFAGYFPADEPLYSCIVVIDDPKGLNSFGGDVSAPVFKEIADMIFALDLDLHDKFEGERLAKEGTFPVIRAGNFDELNKLLNQFGISNHMEEENVEWVRASVNNNAIAWKPNHSQSNLVPNVEGMTLRDALYILENKGLKVNVSGTGRVLRQSIYAGRRIEKGTTITIELG</sequence>
<dbReference type="GO" id="GO:0051301">
    <property type="term" value="P:cell division"/>
    <property type="evidence" value="ECO:0007669"/>
    <property type="project" value="UniProtKB-KW"/>
</dbReference>
<protein>
    <submittedName>
        <fullName evidence="6">Cell division protein</fullName>
    </submittedName>
</protein>
<dbReference type="Pfam" id="PF00905">
    <property type="entry name" value="Transpeptidase"/>
    <property type="match status" value="1"/>
</dbReference>
<keyword evidence="4" id="KW-1133">Transmembrane helix</keyword>
<keyword evidence="2" id="KW-0121">Carboxypeptidase</keyword>
<dbReference type="Gene3D" id="3.40.710.10">
    <property type="entry name" value="DD-peptidase/beta-lactamase superfamily"/>
    <property type="match status" value="1"/>
</dbReference>
<dbReference type="SUPFAM" id="SSF54184">
    <property type="entry name" value="Penicillin-binding protein 2x (pbp-2x), c-terminal domain"/>
    <property type="match status" value="1"/>
</dbReference>
<dbReference type="AlphaFoldDB" id="A0A0L8AGU2"/>
<name>A0A0L8AGU2_9BACT</name>
<dbReference type="CDD" id="cd06575">
    <property type="entry name" value="PASTA_Pbp2x-like_2"/>
    <property type="match status" value="1"/>
</dbReference>